<evidence type="ECO:0000313" key="4">
    <source>
        <dbReference type="EMBL" id="KAL3618913.1"/>
    </source>
</evidence>
<name>A0ABD3BN34_9LAMI</name>
<dbReference type="GO" id="GO:0005524">
    <property type="term" value="F:ATP binding"/>
    <property type="evidence" value="ECO:0007669"/>
    <property type="project" value="UniProtKB-KW"/>
</dbReference>
<dbReference type="InterPro" id="IPR010285">
    <property type="entry name" value="DNA_helicase_pif1-like_DEAD"/>
</dbReference>
<evidence type="ECO:0000256" key="2">
    <source>
        <dbReference type="SAM" id="Coils"/>
    </source>
</evidence>
<comment type="caution">
    <text evidence="4">The sequence shown here is derived from an EMBL/GenBank/DDBJ whole genome shotgun (WGS) entry which is preliminary data.</text>
</comment>
<feature type="domain" description="DNA helicase Pif1-like DEAD-box helicase" evidence="3">
    <location>
        <begin position="231"/>
        <end position="412"/>
    </location>
</feature>
<organism evidence="4 5">
    <name type="scientific">Castilleja foliolosa</name>
    <dbReference type="NCBI Taxonomy" id="1961234"/>
    <lineage>
        <taxon>Eukaryota</taxon>
        <taxon>Viridiplantae</taxon>
        <taxon>Streptophyta</taxon>
        <taxon>Embryophyta</taxon>
        <taxon>Tracheophyta</taxon>
        <taxon>Spermatophyta</taxon>
        <taxon>Magnoliopsida</taxon>
        <taxon>eudicotyledons</taxon>
        <taxon>Gunneridae</taxon>
        <taxon>Pentapetalae</taxon>
        <taxon>asterids</taxon>
        <taxon>lamiids</taxon>
        <taxon>Lamiales</taxon>
        <taxon>Orobanchaceae</taxon>
        <taxon>Pedicularideae</taxon>
        <taxon>Castillejinae</taxon>
        <taxon>Castilleja</taxon>
    </lineage>
</organism>
<keyword evidence="1" id="KW-0227">DNA damage</keyword>
<keyword evidence="1" id="KW-0347">Helicase</keyword>
<keyword evidence="1" id="KW-0378">Hydrolase</keyword>
<feature type="coiled-coil region" evidence="2">
    <location>
        <begin position="203"/>
        <end position="237"/>
    </location>
</feature>
<comment type="similarity">
    <text evidence="1">Belongs to the helicase family.</text>
</comment>
<keyword evidence="1" id="KW-0547">Nucleotide-binding</keyword>
<dbReference type="PANTHER" id="PTHR10492:SF101">
    <property type="entry name" value="ATP-DEPENDENT DNA HELICASE"/>
    <property type="match status" value="1"/>
</dbReference>
<evidence type="ECO:0000313" key="5">
    <source>
        <dbReference type="Proteomes" id="UP001632038"/>
    </source>
</evidence>
<dbReference type="EMBL" id="JAVIJP010000070">
    <property type="protein sequence ID" value="KAL3618913.1"/>
    <property type="molecule type" value="Genomic_DNA"/>
</dbReference>
<keyword evidence="1" id="KW-0067">ATP-binding</keyword>
<dbReference type="PANTHER" id="PTHR10492">
    <property type="match status" value="1"/>
</dbReference>
<keyword evidence="1" id="KW-0233">DNA recombination</keyword>
<keyword evidence="1" id="KW-0234">DNA repair</keyword>
<dbReference type="GO" id="GO:0016787">
    <property type="term" value="F:hydrolase activity"/>
    <property type="evidence" value="ECO:0007669"/>
    <property type="project" value="UniProtKB-KW"/>
</dbReference>
<dbReference type="AlphaFoldDB" id="A0ABD3BN34"/>
<proteinExistence type="inferred from homology"/>
<dbReference type="Gene3D" id="3.40.50.300">
    <property type="entry name" value="P-loop containing nucleotide triphosphate hydrolases"/>
    <property type="match status" value="1"/>
</dbReference>
<evidence type="ECO:0000256" key="1">
    <source>
        <dbReference type="RuleBase" id="RU363044"/>
    </source>
</evidence>
<keyword evidence="2" id="KW-0175">Coiled coil</keyword>
<comment type="catalytic activity">
    <reaction evidence="1">
        <text>ATP + H2O = ADP + phosphate + H(+)</text>
        <dbReference type="Rhea" id="RHEA:13065"/>
        <dbReference type="ChEBI" id="CHEBI:15377"/>
        <dbReference type="ChEBI" id="CHEBI:15378"/>
        <dbReference type="ChEBI" id="CHEBI:30616"/>
        <dbReference type="ChEBI" id="CHEBI:43474"/>
        <dbReference type="ChEBI" id="CHEBI:456216"/>
        <dbReference type="EC" id="5.6.2.3"/>
    </reaction>
</comment>
<dbReference type="GO" id="GO:0006281">
    <property type="term" value="P:DNA repair"/>
    <property type="evidence" value="ECO:0007669"/>
    <property type="project" value="UniProtKB-KW"/>
</dbReference>
<dbReference type="SUPFAM" id="SSF52540">
    <property type="entry name" value="P-loop containing nucleoside triphosphate hydrolases"/>
    <property type="match status" value="2"/>
</dbReference>
<gene>
    <name evidence="4" type="ORF">CASFOL_037141</name>
</gene>
<dbReference type="GO" id="GO:0043139">
    <property type="term" value="F:5'-3' DNA helicase activity"/>
    <property type="evidence" value="ECO:0007669"/>
    <property type="project" value="UniProtKB-EC"/>
</dbReference>
<keyword evidence="5" id="KW-1185">Reference proteome</keyword>
<reference evidence="5" key="1">
    <citation type="journal article" date="2024" name="IScience">
        <title>Strigolactones Initiate the Formation of Haustorium-like Structures in Castilleja.</title>
        <authorList>
            <person name="Buerger M."/>
            <person name="Peterson D."/>
            <person name="Chory J."/>
        </authorList>
    </citation>
    <scope>NUCLEOTIDE SEQUENCE [LARGE SCALE GENOMIC DNA]</scope>
</reference>
<sequence length="588" mass="66488">MDPFVGMNSSDRMEADFQSSSPGVFIRSNGSSFDRMTSVCVVFVVSLPRSVLPMSPMVLDLDVGPEKVTMDDLSDMMKVNNIQYESYKDACYALGIIEDDKEYIDGIKEASYWASAQSLQRMLCTLLNDNCMQNPSNVWEQCWAALSDDILYSRRKRLNCLTLSDEELKNFALIETELILRRYGGSLQHIDSMLYHKFDSSTVSENRLILEELQYDVAKLEEELEVLISKLIDEQHQVFEVVLDSVNCNKGKTFFLYGFDGTGKTFVWKVLSAELRCKQYIVLNVASSGIASLLLPGGRTAHSRFKIPLTPVETSTCNIKLGTNLAELIVQEKLIIWDEAPMMRKYCFEALDRTLRDIMKSTDVSNVNKPFGGKTIVFGGDFRQILPVIPKGCRHDIVSATKYRSYIWKDCELSKFGEWIASIGDGTIGDGENGVFKVKILNHMLIENDGDPIASIVDTIYPELDDASTDPTYLKERAILAPTLSLVDSVNHYMIEKMSGECRTYYSSNSACRSDSCSDILADVHTPEFLNSIKCSGVGLGKYAEIPGLSNRKNAENTENSVYRKIRYGTVRYGYRHCRYRYRNLRKI</sequence>
<dbReference type="GO" id="GO:0006310">
    <property type="term" value="P:DNA recombination"/>
    <property type="evidence" value="ECO:0007669"/>
    <property type="project" value="UniProtKB-KW"/>
</dbReference>
<evidence type="ECO:0000259" key="3">
    <source>
        <dbReference type="Pfam" id="PF05970"/>
    </source>
</evidence>
<dbReference type="EC" id="5.6.2.3" evidence="1"/>
<comment type="cofactor">
    <cofactor evidence="1">
        <name>Mg(2+)</name>
        <dbReference type="ChEBI" id="CHEBI:18420"/>
    </cofactor>
</comment>
<dbReference type="Pfam" id="PF05970">
    <property type="entry name" value="PIF1"/>
    <property type="match status" value="1"/>
</dbReference>
<accession>A0ABD3BN34</accession>
<protein>
    <recommendedName>
        <fullName evidence="1">ATP-dependent DNA helicase</fullName>
        <ecNumber evidence="1">5.6.2.3</ecNumber>
    </recommendedName>
</protein>
<dbReference type="InterPro" id="IPR027417">
    <property type="entry name" value="P-loop_NTPase"/>
</dbReference>
<dbReference type="Proteomes" id="UP001632038">
    <property type="component" value="Unassembled WGS sequence"/>
</dbReference>